<keyword evidence="3" id="KW-0333">Golgi apparatus</keyword>
<evidence type="ECO:0000256" key="3">
    <source>
        <dbReference type="ARBA" id="ARBA00023034"/>
    </source>
</evidence>
<dbReference type="PANTHER" id="PTHR13228">
    <property type="entry name" value="CONSERVED OLIGOMERIC GOLGI COMPLEX COMPONENT 5"/>
    <property type="match status" value="1"/>
</dbReference>
<dbReference type="InterPro" id="IPR019465">
    <property type="entry name" value="Cog5"/>
</dbReference>
<evidence type="ECO:0000256" key="5">
    <source>
        <dbReference type="SAM" id="MobiDB-lite"/>
    </source>
</evidence>
<dbReference type="PANTHER" id="PTHR13228:SF3">
    <property type="entry name" value="CONSERVED OLIGOMERIC GOLGI COMPLEX SUBUNIT 5"/>
    <property type="match status" value="1"/>
</dbReference>
<dbReference type="InterPro" id="IPR049176">
    <property type="entry name" value="COG5_N"/>
</dbReference>
<dbReference type="GO" id="GO:0006891">
    <property type="term" value="P:intra-Golgi vesicle-mediated transport"/>
    <property type="evidence" value="ECO:0007669"/>
    <property type="project" value="InterPro"/>
</dbReference>
<dbReference type="InterPro" id="IPR048485">
    <property type="entry name" value="COG5_helical"/>
</dbReference>
<evidence type="ECO:0000256" key="4">
    <source>
        <dbReference type="ARBA" id="ARBA00023136"/>
    </source>
</evidence>
<proteinExistence type="predicted"/>
<evidence type="ECO:0000259" key="6">
    <source>
        <dbReference type="Pfam" id="PF10392"/>
    </source>
</evidence>
<organism evidence="8">
    <name type="scientific">Phaffia rhodozyma</name>
    <name type="common">Yeast</name>
    <name type="synonym">Xanthophyllomyces dendrorhous</name>
    <dbReference type="NCBI Taxonomy" id="264483"/>
    <lineage>
        <taxon>Eukaryota</taxon>
        <taxon>Fungi</taxon>
        <taxon>Dikarya</taxon>
        <taxon>Basidiomycota</taxon>
        <taxon>Agaricomycotina</taxon>
        <taxon>Tremellomycetes</taxon>
        <taxon>Cystofilobasidiales</taxon>
        <taxon>Mrakiaceae</taxon>
        <taxon>Phaffia</taxon>
    </lineage>
</organism>
<name>A0A0F7SE45_PHARH</name>
<feature type="domain" description="Conserved oligomeric Golgi complex subunit 5 helical" evidence="7">
    <location>
        <begin position="240"/>
        <end position="458"/>
    </location>
</feature>
<feature type="domain" description="Conserved oligomeric Golgi complex subunit 5 N-terminal" evidence="6">
    <location>
        <begin position="51"/>
        <end position="176"/>
    </location>
</feature>
<evidence type="ECO:0000313" key="8">
    <source>
        <dbReference type="EMBL" id="CDZ96191.1"/>
    </source>
</evidence>
<dbReference type="EMBL" id="LN483116">
    <property type="protein sequence ID" value="CDZ96191.1"/>
    <property type="molecule type" value="Genomic_DNA"/>
</dbReference>
<feature type="region of interest" description="Disordered" evidence="5">
    <location>
        <begin position="29"/>
        <end position="67"/>
    </location>
</feature>
<reference evidence="8" key="1">
    <citation type="submission" date="2014-08" db="EMBL/GenBank/DDBJ databases">
        <authorList>
            <person name="Sharma Rahul"/>
            <person name="Thines Marco"/>
        </authorList>
    </citation>
    <scope>NUCLEOTIDE SEQUENCE</scope>
</reference>
<sequence length="880" mass="97251">MSSEPYLDHQVYLHPAFSPHQLSASILAGESYHPSDPTPSTSALAPAVGSDFRPTSRRGSNVSGLERERESKVDISLTLARLNFGIDEVTRQLKAEITTHHTSLLSLSSTTTHLSTSLTQVRHGLTQVSLSLERLRLKIRVPHQTLQTSVTRLSHLQKAQDVLRRTHRFILVARRLELQIGEMISTADEEEKAEGEGRKERAMNKAAISIAEMESLLAYPLKPSAEEQETASTEERPIPLTAINQVTRYLPVLQISKETLVSEMENQVFKGLSKLNQPILASALQTAFNLGLLPSLVSSLLGDLTEAVESRIKKTFDPSQLAKEAGLKEVAPSDTSGYKYRSSGNASGKNEPTPQNAQLWANALWARMSNLIEDMVECCIKVYILEKVLKVKKDPASGVAFLDEAMKVLDNKPSYTFWTTLARTLETQSKEAARSSGFIQQTLSAGYPRLLRLFHQFFAKISVLTDTVYTQNQQSPETVLLLRSLSTFENQYLTRSTGRVNEVVSNAFAGGIRSPPGANEGLAIARVITNELDSAKFDPLLLRSVARNVGVALGGFRSRMDNLLITDNAAYTMTGTSETSAQVLNAQLTSALYHCHSAVGKIEGEYNERVMNLLRPSILELEKLYKKHTADLLGAIRREFSNTLGRLHRVDYADGAKEADGSMMSMGGASSPYMKDLQERMSFVRTRILAPYNVGPLKKEWTVELVRYIIQTFVLHASIVSPLGESGKLRLTSDMTELEFSLGTFLLAASGNDRRNALKIQDIGEAYLCLRAFRPFLFLETCLLSDPARTVHLPALVVSHHILVRSPLSLPHQQHGWSEGEYVRWVEAHTEPEAWALVQKGVAQAVNNKNQPGDDEGSGLADVEQAIDAVLREARAQLGL</sequence>
<evidence type="ECO:0000256" key="1">
    <source>
        <dbReference type="ARBA" id="ARBA00004395"/>
    </source>
</evidence>
<dbReference type="Pfam" id="PF10392">
    <property type="entry name" value="COG5_N"/>
    <property type="match status" value="1"/>
</dbReference>
<evidence type="ECO:0000259" key="7">
    <source>
        <dbReference type="Pfam" id="PF20649"/>
    </source>
</evidence>
<dbReference type="GO" id="GO:0000139">
    <property type="term" value="C:Golgi membrane"/>
    <property type="evidence" value="ECO:0007669"/>
    <property type="project" value="UniProtKB-SubCell"/>
</dbReference>
<dbReference type="AlphaFoldDB" id="A0A0F7SE45"/>
<dbReference type="GO" id="GO:0017119">
    <property type="term" value="C:Golgi transport complex"/>
    <property type="evidence" value="ECO:0007669"/>
    <property type="project" value="InterPro"/>
</dbReference>
<accession>A0A0F7SE45</accession>
<keyword evidence="4" id="KW-0472">Membrane</keyword>
<protein>
    <recommendedName>
        <fullName evidence="2">Conserved oligomeric Golgi complex subunit 5</fullName>
    </recommendedName>
</protein>
<comment type="subcellular location">
    <subcellularLocation>
        <location evidence="1">Golgi apparatus membrane</location>
        <topology evidence="1">Peripheral membrane protein</topology>
    </subcellularLocation>
</comment>
<dbReference type="Pfam" id="PF20649">
    <property type="entry name" value="COG5_C"/>
    <property type="match status" value="1"/>
</dbReference>
<evidence type="ECO:0000256" key="2">
    <source>
        <dbReference type="ARBA" id="ARBA00020974"/>
    </source>
</evidence>